<organism evidence="1 2">
    <name type="scientific">Listeria phage LP-064</name>
    <dbReference type="NCBI Taxonomy" id="1458853"/>
    <lineage>
        <taxon>Viruses</taxon>
        <taxon>Duplodnaviria</taxon>
        <taxon>Heunggongvirae</taxon>
        <taxon>Uroviricota</taxon>
        <taxon>Caudoviricetes</taxon>
        <taxon>Herelleviridae</taxon>
        <taxon>Jasinskavirinae</taxon>
        <taxon>Pecentumvirus</taxon>
        <taxon>Pecentumvirus LP064</taxon>
    </lineage>
</organism>
<protein>
    <submittedName>
        <fullName evidence="1">Uncharacterized protein</fullName>
    </submittedName>
</protein>
<gene>
    <name evidence="1" type="ORF">LP064_043</name>
</gene>
<proteinExistence type="predicted"/>
<dbReference type="EMBL" id="KJ094029">
    <property type="protein sequence ID" value="AHL19063.1"/>
    <property type="molecule type" value="Genomic_DNA"/>
</dbReference>
<name>A0A059T5K8_9CAUD</name>
<accession>A0A059T5K8</accession>
<evidence type="ECO:0000313" key="2">
    <source>
        <dbReference type="Proteomes" id="UP000026994"/>
    </source>
</evidence>
<reference evidence="1 2" key="1">
    <citation type="journal article" date="2014" name="Appl. Environ. Microbiol.">
        <title>Comparative genomic and morphological analysis of Listeria phages isolated from farm environments.</title>
        <authorList>
            <person name="Denes T."/>
            <person name="Vongkamjan K."/>
            <person name="Ackermann H.W."/>
            <person name="Moreno Switt A.I."/>
            <person name="Wiedmann M."/>
            <person name="den Bakker H.C."/>
        </authorList>
    </citation>
    <scope>NUCLEOTIDE SEQUENCE [LARGE SCALE GENOMIC DNA]</scope>
</reference>
<dbReference type="Proteomes" id="UP000026994">
    <property type="component" value="Segment"/>
</dbReference>
<keyword evidence="2" id="KW-1185">Reference proteome</keyword>
<evidence type="ECO:0000313" key="1">
    <source>
        <dbReference type="EMBL" id="AHL19063.1"/>
    </source>
</evidence>
<sequence length="71" mass="7932">MFPSISRTSRIPTSRVIVRKGTPIAGRLVVIHSIAVAKIATPKRHTRIPTTKNKAFKIISPSYVYFITKLV</sequence>